<evidence type="ECO:0000313" key="2">
    <source>
        <dbReference type="EMBL" id="CAK3937621.1"/>
    </source>
</evidence>
<keyword evidence="3" id="KW-1185">Reference proteome</keyword>
<dbReference type="AlphaFoldDB" id="A0AAI8YW18"/>
<dbReference type="EMBL" id="CAVMBE010000014">
    <property type="protein sequence ID" value="CAK3937621.1"/>
    <property type="molecule type" value="Genomic_DNA"/>
</dbReference>
<feature type="compositionally biased region" description="Basic residues" evidence="1">
    <location>
        <begin position="181"/>
        <end position="195"/>
    </location>
</feature>
<evidence type="ECO:0000256" key="1">
    <source>
        <dbReference type="SAM" id="MobiDB-lite"/>
    </source>
</evidence>
<name>A0AAI8YW18_9PEZI</name>
<feature type="region of interest" description="Disordered" evidence="1">
    <location>
        <begin position="161"/>
        <end position="230"/>
    </location>
</feature>
<accession>A0AAI8YW18</accession>
<proteinExistence type="predicted"/>
<evidence type="ECO:0000313" key="3">
    <source>
        <dbReference type="Proteomes" id="UP001296104"/>
    </source>
</evidence>
<protein>
    <submittedName>
        <fullName evidence="2">Uncharacterized protein</fullName>
    </submittedName>
</protein>
<organism evidence="2 3">
    <name type="scientific">Lecanosticta acicola</name>
    <dbReference type="NCBI Taxonomy" id="111012"/>
    <lineage>
        <taxon>Eukaryota</taxon>
        <taxon>Fungi</taxon>
        <taxon>Dikarya</taxon>
        <taxon>Ascomycota</taxon>
        <taxon>Pezizomycotina</taxon>
        <taxon>Dothideomycetes</taxon>
        <taxon>Dothideomycetidae</taxon>
        <taxon>Mycosphaerellales</taxon>
        <taxon>Mycosphaerellaceae</taxon>
        <taxon>Lecanosticta</taxon>
    </lineage>
</organism>
<feature type="compositionally biased region" description="Polar residues" evidence="1">
    <location>
        <begin position="161"/>
        <end position="176"/>
    </location>
</feature>
<reference evidence="2" key="1">
    <citation type="submission" date="2023-11" db="EMBL/GenBank/DDBJ databases">
        <authorList>
            <person name="Alioto T."/>
            <person name="Alioto T."/>
            <person name="Gomez Garrido J."/>
        </authorList>
    </citation>
    <scope>NUCLEOTIDE SEQUENCE</scope>
</reference>
<feature type="compositionally biased region" description="Basic and acidic residues" evidence="1">
    <location>
        <begin position="221"/>
        <end position="230"/>
    </location>
</feature>
<feature type="region of interest" description="Disordered" evidence="1">
    <location>
        <begin position="18"/>
        <end position="42"/>
    </location>
</feature>
<dbReference type="Proteomes" id="UP001296104">
    <property type="component" value="Unassembled WGS sequence"/>
</dbReference>
<gene>
    <name evidence="2" type="ORF">LECACI_7A003042</name>
</gene>
<feature type="compositionally biased region" description="Polar residues" evidence="1">
    <location>
        <begin position="204"/>
        <end position="214"/>
    </location>
</feature>
<feature type="compositionally biased region" description="Polar residues" evidence="1">
    <location>
        <begin position="30"/>
        <end position="42"/>
    </location>
</feature>
<comment type="caution">
    <text evidence="2">The sequence shown here is derived from an EMBL/GenBank/DDBJ whole genome shotgun (WGS) entry which is preliminary data.</text>
</comment>
<sequence length="230" mass="25633">MASAPGVDVEMGNTTSSAILPATTYPPPYNSNSRTYEPSTDRSQTTVYGCTVCTLFRTTQDPNHISSDAAKHYAAGNENVFLYYACPGCWATCCTTEGLVKHFTEGCWAFNEWRGGRYWTNDRGRGRSLFQIAKDSCQWTKSYKAIAKARILERGASNVQVEATSSKPPMQQQFNNDAKKLEHRPKIKLKLRPRRKAESEASSHEGNSSASDGISRSRLPRANDSREAFR</sequence>